<organism evidence="3 4">
    <name type="scientific">Talaromyces rugulosus</name>
    <name type="common">Penicillium rugulosum</name>
    <dbReference type="NCBI Taxonomy" id="121627"/>
    <lineage>
        <taxon>Eukaryota</taxon>
        <taxon>Fungi</taxon>
        <taxon>Dikarya</taxon>
        <taxon>Ascomycota</taxon>
        <taxon>Pezizomycotina</taxon>
        <taxon>Eurotiomycetes</taxon>
        <taxon>Eurotiomycetidae</taxon>
        <taxon>Eurotiales</taxon>
        <taxon>Trichocomaceae</taxon>
        <taxon>Talaromyces</taxon>
        <taxon>Talaromyces sect. Islandici</taxon>
    </lineage>
</organism>
<feature type="region of interest" description="Disordered" evidence="1">
    <location>
        <begin position="378"/>
        <end position="419"/>
    </location>
</feature>
<gene>
    <name evidence="3" type="ORF">TRUGW13939_01058</name>
</gene>
<dbReference type="PANTHER" id="PTHR16861:SF4">
    <property type="entry name" value="SH3 DOMAIN PROTEIN (AFU_ORTHOLOGUE AFUA_1G13610)"/>
    <property type="match status" value="1"/>
</dbReference>
<evidence type="ECO:0000313" key="3">
    <source>
        <dbReference type="EMBL" id="QKX53978.1"/>
    </source>
</evidence>
<keyword evidence="4" id="KW-1185">Reference proteome</keyword>
<dbReference type="CDD" id="cd12087">
    <property type="entry name" value="TM_EGFR-like"/>
    <property type="match status" value="1"/>
</dbReference>
<dbReference type="KEGG" id="trg:TRUGW13939_01058"/>
<feature type="transmembrane region" description="Helical" evidence="2">
    <location>
        <begin position="424"/>
        <end position="447"/>
    </location>
</feature>
<dbReference type="GeneID" id="55988571"/>
<dbReference type="InterPro" id="IPR046591">
    <property type="entry name" value="DUF6649"/>
</dbReference>
<sequence length="515" mass="55409">MPPATEAQNRAKRRADCDPEGEPPVKKFGLLQLESLAKKKDPAISPDSANAARSDGPVDESPMLLDDTKHTTYIYDIDRELAGIEEEEKHILFIPEIEKALNAIPRAVLHDDPKPENELVLYGIPRSLTVAEEDKDAVRKAIIESRARAKTHSTTLNEDCADAPTARQAGVVDSAHILTADQMDSLGLIQNQAELSPIRLTLLSYHYRRLPRCPCLCSCVPPVLDFPWVSPDVNHQGSDSMTDNFDNFFFASNLSKYVCPDFQGFQCPPPNACARDSHTGKEYCCDYGDVCWGLQTDCATDGTTLPCGDGDYTWCCLYGSEVCTSTSGQINICWNSAHDILANISSDTLNETYSSLSSASPSASSWSFSPETLIAATQTTSTTTTTTSTTASRLSTTATSTGTQTSTPSSTGSSSSSSSLSGGAIAGIVIGALAGVAIILALAFFLFRRRRNSGRDPNYTNPNVRYEPVVYGSVPKKEPVPDQSQVLSELPTSALRLELPGSTAQGNTAHEMPAS</sequence>
<dbReference type="EMBL" id="CP055898">
    <property type="protein sequence ID" value="QKX53978.1"/>
    <property type="molecule type" value="Genomic_DNA"/>
</dbReference>
<dbReference type="AlphaFoldDB" id="A0A7H8QJ62"/>
<proteinExistence type="predicted"/>
<name>A0A7H8QJ62_TALRU</name>
<reference evidence="4" key="1">
    <citation type="submission" date="2020-06" db="EMBL/GenBank/DDBJ databases">
        <title>A chromosome-scale genome assembly of Talaromyces rugulosus W13939.</title>
        <authorList>
            <person name="Wang B."/>
            <person name="Guo L."/>
            <person name="Ye K."/>
            <person name="Wang L."/>
        </authorList>
    </citation>
    <scope>NUCLEOTIDE SEQUENCE [LARGE SCALE GENOMIC DNA]</scope>
    <source>
        <strain evidence="4">W13939</strain>
    </source>
</reference>
<protein>
    <submittedName>
        <fullName evidence="3">Uncharacterized protein</fullName>
    </submittedName>
</protein>
<keyword evidence="2" id="KW-1133">Transmembrane helix</keyword>
<evidence type="ECO:0000256" key="1">
    <source>
        <dbReference type="SAM" id="MobiDB-lite"/>
    </source>
</evidence>
<evidence type="ECO:0000313" key="4">
    <source>
        <dbReference type="Proteomes" id="UP000509510"/>
    </source>
</evidence>
<keyword evidence="2" id="KW-0812">Transmembrane</keyword>
<dbReference type="RefSeq" id="XP_035340157.1">
    <property type="nucleotide sequence ID" value="XM_035484264.1"/>
</dbReference>
<accession>A0A7H8QJ62</accession>
<keyword evidence="2" id="KW-0472">Membrane</keyword>
<feature type="region of interest" description="Disordered" evidence="1">
    <location>
        <begin position="1"/>
        <end position="27"/>
    </location>
</feature>
<feature type="region of interest" description="Disordered" evidence="1">
    <location>
        <begin position="39"/>
        <end position="64"/>
    </location>
</feature>
<dbReference type="Proteomes" id="UP000509510">
    <property type="component" value="Chromosome I"/>
</dbReference>
<dbReference type="Pfam" id="PF20354">
    <property type="entry name" value="DUF6649"/>
    <property type="match status" value="1"/>
</dbReference>
<evidence type="ECO:0000256" key="2">
    <source>
        <dbReference type="SAM" id="Phobius"/>
    </source>
</evidence>
<dbReference type="PANTHER" id="PTHR16861">
    <property type="entry name" value="GLYCOPROTEIN 38"/>
    <property type="match status" value="1"/>
</dbReference>
<dbReference type="OrthoDB" id="5345504at2759"/>